<dbReference type="Pfam" id="PF00400">
    <property type="entry name" value="WD40"/>
    <property type="match status" value="1"/>
</dbReference>
<dbReference type="Gene3D" id="2.130.10.10">
    <property type="entry name" value="YVTN repeat-like/Quinoprotein amine dehydrogenase"/>
    <property type="match status" value="1"/>
</dbReference>
<dbReference type="PANTHER" id="PTHR22806:SF0">
    <property type="entry name" value="NUCLEOPORIN NUP37"/>
    <property type="match status" value="1"/>
</dbReference>
<protein>
    <submittedName>
        <fullName evidence="2">CLUMA_CG016528, isoform A</fullName>
    </submittedName>
</protein>
<dbReference type="SMART" id="SM00320">
    <property type="entry name" value="WD40"/>
    <property type="match status" value="3"/>
</dbReference>
<dbReference type="GO" id="GO:0031080">
    <property type="term" value="C:nuclear pore outer ring"/>
    <property type="evidence" value="ECO:0007669"/>
    <property type="project" value="InterPro"/>
</dbReference>
<evidence type="ECO:0000256" key="1">
    <source>
        <dbReference type="PROSITE-ProRule" id="PRU00221"/>
    </source>
</evidence>
<organism evidence="2 3">
    <name type="scientific">Clunio marinus</name>
    <dbReference type="NCBI Taxonomy" id="568069"/>
    <lineage>
        <taxon>Eukaryota</taxon>
        <taxon>Metazoa</taxon>
        <taxon>Ecdysozoa</taxon>
        <taxon>Arthropoda</taxon>
        <taxon>Hexapoda</taxon>
        <taxon>Insecta</taxon>
        <taxon>Pterygota</taxon>
        <taxon>Neoptera</taxon>
        <taxon>Endopterygota</taxon>
        <taxon>Diptera</taxon>
        <taxon>Nematocera</taxon>
        <taxon>Chironomoidea</taxon>
        <taxon>Chironomidae</taxon>
        <taxon>Clunio</taxon>
    </lineage>
</organism>
<feature type="repeat" description="WD" evidence="1">
    <location>
        <begin position="113"/>
        <end position="145"/>
    </location>
</feature>
<evidence type="ECO:0000313" key="3">
    <source>
        <dbReference type="Proteomes" id="UP000183832"/>
    </source>
</evidence>
<dbReference type="InterPro" id="IPR037626">
    <property type="entry name" value="NUP37"/>
</dbReference>
<accession>A0A1J1IXR7</accession>
<keyword evidence="3" id="KW-1185">Reference proteome</keyword>
<dbReference type="STRING" id="568069.A0A1J1IXR7"/>
<proteinExistence type="predicted"/>
<dbReference type="PANTHER" id="PTHR22806">
    <property type="entry name" value="NUCLEOPORIN NUP37 P37 -RELATED"/>
    <property type="match status" value="1"/>
</dbReference>
<name>A0A1J1IXR7_9DIPT</name>
<dbReference type="OrthoDB" id="6080404at2759"/>
<dbReference type="Proteomes" id="UP000183832">
    <property type="component" value="Unassembled WGS sequence"/>
</dbReference>
<sequence>MNKPITTLVRPTFEIDLSEKIISFDSSSSNIHGANIILVALYRKVLVLALDNSGEDDYSIDYKKIQEIPLSEVRILKLCSSIIVKDIIFAAAINYEIQIFSTNEENATCLKSIEAHDGYINSIDFTEDFLATGSDDHTCKVFSVQENYDQHCVLNFSAAVTSVKFNPEELNKLIIGVKNGNVFIFCLKLRQSLYSFETHAPLMCLDWSIKNPCFVAVLAVDQIFYYDVTKPDVPIYSKRLTDIGKVFKLHPQNPLVSAILCNRAGTELKVVHQKSTIPIFSSKICAYTGNVAWNGSYLITGSDRKMCFYKIPIS</sequence>
<keyword evidence="1" id="KW-0853">WD repeat</keyword>
<dbReference type="SUPFAM" id="SSF50978">
    <property type="entry name" value="WD40 repeat-like"/>
    <property type="match status" value="1"/>
</dbReference>
<dbReference type="AlphaFoldDB" id="A0A1J1IXR7"/>
<gene>
    <name evidence="2" type="primary">putative Nucleoporin Nup37</name>
    <name evidence="2" type="ORF">CLUMA_CG016528</name>
</gene>
<dbReference type="InterPro" id="IPR036322">
    <property type="entry name" value="WD40_repeat_dom_sf"/>
</dbReference>
<reference evidence="2 3" key="1">
    <citation type="submission" date="2015-04" db="EMBL/GenBank/DDBJ databases">
        <authorList>
            <person name="Syromyatnikov M.Y."/>
            <person name="Popov V.N."/>
        </authorList>
    </citation>
    <scope>NUCLEOTIDE SEQUENCE [LARGE SCALE GENOMIC DNA]</scope>
</reference>
<dbReference type="InterPro" id="IPR001680">
    <property type="entry name" value="WD40_rpt"/>
</dbReference>
<evidence type="ECO:0000313" key="2">
    <source>
        <dbReference type="EMBL" id="CRL03353.1"/>
    </source>
</evidence>
<dbReference type="EMBL" id="CVRI01000059">
    <property type="protein sequence ID" value="CRL03353.1"/>
    <property type="molecule type" value="Genomic_DNA"/>
</dbReference>
<dbReference type="InterPro" id="IPR015943">
    <property type="entry name" value="WD40/YVTN_repeat-like_dom_sf"/>
</dbReference>
<dbReference type="PROSITE" id="PS50082">
    <property type="entry name" value="WD_REPEATS_2"/>
    <property type="match status" value="1"/>
</dbReference>